<accession>A0A3S0U8P0</accession>
<keyword evidence="3" id="KW-1185">Reference proteome</keyword>
<organism evidence="2 3">
    <name type="scientific">Peribacillus cavernae</name>
    <dbReference type="NCBI Taxonomy" id="1674310"/>
    <lineage>
        <taxon>Bacteria</taxon>
        <taxon>Bacillati</taxon>
        <taxon>Bacillota</taxon>
        <taxon>Bacilli</taxon>
        <taxon>Bacillales</taxon>
        <taxon>Bacillaceae</taxon>
        <taxon>Peribacillus</taxon>
    </lineage>
</organism>
<reference evidence="2 3" key="1">
    <citation type="submission" date="2018-12" db="EMBL/GenBank/DDBJ databases">
        <title>Bacillus chawlae sp. nov., Bacillus glennii sp. nov., and Bacillus saganii sp. nov. Isolated from the Vehicle Assembly Building at Kennedy Space Center where the Viking Spacecraft were Assembled.</title>
        <authorList>
            <person name="Seuylemezian A."/>
            <person name="Vaishampayan P."/>
        </authorList>
    </citation>
    <scope>NUCLEOTIDE SEQUENCE [LARGE SCALE GENOMIC DNA]</scope>
    <source>
        <strain evidence="2 3">L5</strain>
    </source>
</reference>
<proteinExistence type="predicted"/>
<name>A0A3S0U8P0_9BACI</name>
<sequence length="158" mass="18310">MNKLILNGTPVLVFPSLALKIGLNEAIMLQQVHYWLSKSQHWIGGRKWVYNTYQEWNRQMPFWSVSTVKRTVRALEGMGYLISDRFNYSQMDQTKWYTIDYEKFAELEEELREVHDGLSECQDDVLSEAERASEGSSVSQAIPESTTETTTEKKEACS</sequence>
<evidence type="ECO:0008006" key="4">
    <source>
        <dbReference type="Google" id="ProtNLM"/>
    </source>
</evidence>
<dbReference type="OrthoDB" id="1258529at2"/>
<feature type="region of interest" description="Disordered" evidence="1">
    <location>
        <begin position="125"/>
        <end position="158"/>
    </location>
</feature>
<feature type="compositionally biased region" description="Polar residues" evidence="1">
    <location>
        <begin position="134"/>
        <end position="145"/>
    </location>
</feature>
<dbReference type="EMBL" id="RYZZ01000002">
    <property type="protein sequence ID" value="RUQ32450.1"/>
    <property type="molecule type" value="Genomic_DNA"/>
</dbReference>
<evidence type="ECO:0000256" key="1">
    <source>
        <dbReference type="SAM" id="MobiDB-lite"/>
    </source>
</evidence>
<dbReference type="Proteomes" id="UP000267430">
    <property type="component" value="Unassembled WGS sequence"/>
</dbReference>
<dbReference type="RefSeq" id="WP_126863210.1">
    <property type="nucleotide sequence ID" value="NZ_JAUSTX010000021.1"/>
</dbReference>
<dbReference type="AlphaFoldDB" id="A0A3S0U8P0"/>
<evidence type="ECO:0000313" key="3">
    <source>
        <dbReference type="Proteomes" id="UP000267430"/>
    </source>
</evidence>
<evidence type="ECO:0000313" key="2">
    <source>
        <dbReference type="EMBL" id="RUQ32450.1"/>
    </source>
</evidence>
<protein>
    <recommendedName>
        <fullName evidence="4">Replication protein</fullName>
    </recommendedName>
</protein>
<gene>
    <name evidence="2" type="ORF">ELQ35_02120</name>
</gene>
<comment type="caution">
    <text evidence="2">The sequence shown here is derived from an EMBL/GenBank/DDBJ whole genome shotgun (WGS) entry which is preliminary data.</text>
</comment>